<dbReference type="Pfam" id="PF10395">
    <property type="entry name" value="Utp8_b_propeller"/>
    <property type="match status" value="1"/>
</dbReference>
<protein>
    <recommendedName>
        <fullName evidence="1">Utp8 beta-propeller domain-containing protein</fullName>
    </recommendedName>
</protein>
<feature type="domain" description="Utp8 beta-propeller" evidence="1">
    <location>
        <begin position="7"/>
        <end position="376"/>
    </location>
</feature>
<evidence type="ECO:0000313" key="2">
    <source>
        <dbReference type="EMBL" id="KAF2398703.1"/>
    </source>
</evidence>
<name>A0A6G1HRM0_9PEZI</name>
<dbReference type="InterPro" id="IPR018843">
    <property type="entry name" value="Utp8_b-prop"/>
</dbReference>
<dbReference type="AlphaFoldDB" id="A0A6G1HRM0"/>
<accession>A0A6G1HRM0</accession>
<gene>
    <name evidence="2" type="ORF">EJ06DRAFT_496423</name>
</gene>
<proteinExistence type="predicted"/>
<organism evidence="2 3">
    <name type="scientific">Trichodelitschia bisporula</name>
    <dbReference type="NCBI Taxonomy" id="703511"/>
    <lineage>
        <taxon>Eukaryota</taxon>
        <taxon>Fungi</taxon>
        <taxon>Dikarya</taxon>
        <taxon>Ascomycota</taxon>
        <taxon>Pezizomycotina</taxon>
        <taxon>Dothideomycetes</taxon>
        <taxon>Dothideomycetes incertae sedis</taxon>
        <taxon>Phaeotrichales</taxon>
        <taxon>Phaeotrichaceae</taxon>
        <taxon>Trichodelitschia</taxon>
    </lineage>
</organism>
<sequence length="928" mass="100899">MASGSLLGSIFTLASLPRPFDSAHGRTQAAPVFALSESKRTKRPEVVTSIDGESVNIYNVSNSALIATYAVPPQTRFVAAPCSLYQKHGKNQSARRYTYTAIQNRSNKLQIACFDEELQRAETSKPKTTFKDLPSTSAVASIRVVPSYSFVNGREDSHDVIVIQEDGKTSCFSAALQDLLWQRDVKELVSVDGAEAVDTLNVVFADITDVRAAKKGLLQGREDVLAQLDAGDARTAEHTQILFVATQASGSSSDCPNVHVFAVRPRLSTTGQVSVPQHLLTWHIPANRLASPFAQTDSYFLQPASGHFYHLAGESIVTYDLTGLSPVITSELQSDTSSFGSFVRISSSLLLTASSTEYSVYDVKYGTVQATQRVSREPAVTGKKRKHADIDSTTPPKLVSYFAKLGIAVALFERNLVAVQIGDNVSGSKAQAKGITLADSLGKGTRWAPAVSFRGEPIEPFANVLRDSTVLRTDEPSAWKTAAENLERLARSEDIMGFDRAFAPEVGVHVHANAKTPKKAEEQEELVEWTFPGERSTKLLGLFREKALFALRQIFQPSRPTSSDKLNAAPVSLRIQFYPPNVFHWLVRTGQLTSRLAGQALRVEAGNEQLNLQPGAVVTAIVDYDPSLELLYTTLQAHPHLEIDDLVRTVQVIIQSLNNSTLSLSDATLAATALALNNDDDVANGVIEPEADAAMADLDHAVEVLETGLPLRGESLRYALTKLNAFPVPQIVKALQTGLARQEIVFLIHILRIELADGGWTARYIDVGPVGAESGEPSDRAITVIAKLLSCAVDAFGVNGWLVASSADPADALDEVLVSLRTEITAALEGIHEASFMQGLLVDFLRFAHENGPTLRQKKKQKKERTLLPQTVEAEAENPVLPLGLKVPEGVADTTVDVTGKVLKKSKRQMGLELSMRVGQYSFERIRF</sequence>
<dbReference type="Proteomes" id="UP000799640">
    <property type="component" value="Unassembled WGS sequence"/>
</dbReference>
<keyword evidence="3" id="KW-1185">Reference proteome</keyword>
<dbReference type="OrthoDB" id="5330858at2759"/>
<dbReference type="EMBL" id="ML996699">
    <property type="protein sequence ID" value="KAF2398703.1"/>
    <property type="molecule type" value="Genomic_DNA"/>
</dbReference>
<reference evidence="2" key="1">
    <citation type="journal article" date="2020" name="Stud. Mycol.">
        <title>101 Dothideomycetes genomes: a test case for predicting lifestyles and emergence of pathogens.</title>
        <authorList>
            <person name="Haridas S."/>
            <person name="Albert R."/>
            <person name="Binder M."/>
            <person name="Bloem J."/>
            <person name="Labutti K."/>
            <person name="Salamov A."/>
            <person name="Andreopoulos B."/>
            <person name="Baker S."/>
            <person name="Barry K."/>
            <person name="Bills G."/>
            <person name="Bluhm B."/>
            <person name="Cannon C."/>
            <person name="Castanera R."/>
            <person name="Culley D."/>
            <person name="Daum C."/>
            <person name="Ezra D."/>
            <person name="Gonzalez J."/>
            <person name="Henrissat B."/>
            <person name="Kuo A."/>
            <person name="Liang C."/>
            <person name="Lipzen A."/>
            <person name="Lutzoni F."/>
            <person name="Magnuson J."/>
            <person name="Mondo S."/>
            <person name="Nolan M."/>
            <person name="Ohm R."/>
            <person name="Pangilinan J."/>
            <person name="Park H.-J."/>
            <person name="Ramirez L."/>
            <person name="Alfaro M."/>
            <person name="Sun H."/>
            <person name="Tritt A."/>
            <person name="Yoshinaga Y."/>
            <person name="Zwiers L.-H."/>
            <person name="Turgeon B."/>
            <person name="Goodwin S."/>
            <person name="Spatafora J."/>
            <person name="Crous P."/>
            <person name="Grigoriev I."/>
        </authorList>
    </citation>
    <scope>NUCLEOTIDE SEQUENCE</scope>
    <source>
        <strain evidence="2">CBS 262.69</strain>
    </source>
</reference>
<evidence type="ECO:0000259" key="1">
    <source>
        <dbReference type="Pfam" id="PF10395"/>
    </source>
</evidence>
<evidence type="ECO:0000313" key="3">
    <source>
        <dbReference type="Proteomes" id="UP000799640"/>
    </source>
</evidence>